<feature type="transmembrane region" description="Helical" evidence="6">
    <location>
        <begin position="38"/>
        <end position="63"/>
    </location>
</feature>
<keyword evidence="4 6" id="KW-1133">Transmembrane helix</keyword>
<name>A0A423DTW6_9PSED</name>
<dbReference type="PIRSF" id="PIRSF006324">
    <property type="entry name" value="LeuE"/>
    <property type="match status" value="1"/>
</dbReference>
<dbReference type="GO" id="GO:0015171">
    <property type="term" value="F:amino acid transmembrane transporter activity"/>
    <property type="evidence" value="ECO:0007669"/>
    <property type="project" value="TreeGrafter"/>
</dbReference>
<evidence type="ECO:0000256" key="4">
    <source>
        <dbReference type="ARBA" id="ARBA00022989"/>
    </source>
</evidence>
<evidence type="ECO:0000256" key="1">
    <source>
        <dbReference type="ARBA" id="ARBA00004651"/>
    </source>
</evidence>
<evidence type="ECO:0000256" key="3">
    <source>
        <dbReference type="ARBA" id="ARBA00022692"/>
    </source>
</evidence>
<dbReference type="PANTHER" id="PTHR30086">
    <property type="entry name" value="ARGININE EXPORTER PROTEIN ARGO"/>
    <property type="match status" value="1"/>
</dbReference>
<comment type="subcellular location">
    <subcellularLocation>
        <location evidence="1">Cell membrane</location>
        <topology evidence="1">Multi-pass membrane protein</topology>
    </subcellularLocation>
</comment>
<accession>A0A423DTW6</accession>
<comment type="caution">
    <text evidence="7">The sequence shown here is derived from an EMBL/GenBank/DDBJ whole genome shotgun (WGS) entry which is preliminary data.</text>
</comment>
<gene>
    <name evidence="7" type="ORF">BHU25_08935</name>
</gene>
<keyword evidence="3 6" id="KW-0812">Transmembrane</keyword>
<feature type="transmembrane region" description="Helical" evidence="6">
    <location>
        <begin position="191"/>
        <end position="210"/>
    </location>
</feature>
<keyword evidence="8" id="KW-1185">Reference proteome</keyword>
<dbReference type="RefSeq" id="WP_045194687.1">
    <property type="nucleotide sequence ID" value="NZ_MOAM01000015.1"/>
</dbReference>
<reference evidence="7 8" key="1">
    <citation type="submission" date="2016-10" db="EMBL/GenBank/DDBJ databases">
        <title>Comparative genome analysis of multiple Pseudomonas spp. focuses on biocontrol and plant growth promoting traits.</title>
        <authorList>
            <person name="Tao X.-Y."/>
            <person name="Taylor C.G."/>
        </authorList>
    </citation>
    <scope>NUCLEOTIDE SEQUENCE [LARGE SCALE GENOMIC DNA]</scope>
    <source>
        <strain evidence="7 8">15D11</strain>
    </source>
</reference>
<keyword evidence="2" id="KW-1003">Cell membrane</keyword>
<organism evidence="7 8">
    <name type="scientific">Pseudomonas vranovensis</name>
    <dbReference type="NCBI Taxonomy" id="321661"/>
    <lineage>
        <taxon>Bacteria</taxon>
        <taxon>Pseudomonadati</taxon>
        <taxon>Pseudomonadota</taxon>
        <taxon>Gammaproteobacteria</taxon>
        <taxon>Pseudomonadales</taxon>
        <taxon>Pseudomonadaceae</taxon>
        <taxon>Pseudomonas</taxon>
    </lineage>
</organism>
<dbReference type="InterPro" id="IPR001123">
    <property type="entry name" value="LeuE-type"/>
</dbReference>
<dbReference type="GO" id="GO:0005886">
    <property type="term" value="C:plasma membrane"/>
    <property type="evidence" value="ECO:0007669"/>
    <property type="project" value="UniProtKB-SubCell"/>
</dbReference>
<dbReference type="PANTHER" id="PTHR30086:SF20">
    <property type="entry name" value="ARGININE EXPORTER PROTEIN ARGO-RELATED"/>
    <property type="match status" value="1"/>
</dbReference>
<dbReference type="STRING" id="1292031.GCA_000425805_00067"/>
<keyword evidence="5 6" id="KW-0472">Membrane</keyword>
<protein>
    <submittedName>
        <fullName evidence="7">Lysine transporter LysE</fullName>
    </submittedName>
</protein>
<evidence type="ECO:0000256" key="6">
    <source>
        <dbReference type="SAM" id="Phobius"/>
    </source>
</evidence>
<evidence type="ECO:0000313" key="8">
    <source>
        <dbReference type="Proteomes" id="UP000285286"/>
    </source>
</evidence>
<sequence length="211" mass="22507">MSQYSLFCAALLVVYLVPGPDMFLLLNTGASQGKRQALVTALGLALARAAHVSLAALGLAALLRSHPWAFDLLSIAGGIYLAWLGWQLLCAPVAPLPPRHSGVQQRGHWQAALRQGLLTNLLNPKALLFCSVLLPQFIDPHGAAVGQQFAVLGTVLVVVGLGFDGLYALSGDRLGRWLAASPWKQKLQNRVFGTLLIGFGMRLALLRQLGG</sequence>
<feature type="transmembrane region" description="Helical" evidence="6">
    <location>
        <begin position="150"/>
        <end position="170"/>
    </location>
</feature>
<evidence type="ECO:0000256" key="2">
    <source>
        <dbReference type="ARBA" id="ARBA00022475"/>
    </source>
</evidence>
<proteinExistence type="predicted"/>
<dbReference type="Pfam" id="PF01810">
    <property type="entry name" value="LysE"/>
    <property type="match status" value="1"/>
</dbReference>
<dbReference type="AlphaFoldDB" id="A0A423DTW6"/>
<feature type="transmembrane region" description="Helical" evidence="6">
    <location>
        <begin position="75"/>
        <end position="96"/>
    </location>
</feature>
<feature type="transmembrane region" description="Helical" evidence="6">
    <location>
        <begin position="117"/>
        <end position="138"/>
    </location>
</feature>
<evidence type="ECO:0000256" key="5">
    <source>
        <dbReference type="ARBA" id="ARBA00023136"/>
    </source>
</evidence>
<feature type="transmembrane region" description="Helical" evidence="6">
    <location>
        <begin position="6"/>
        <end position="26"/>
    </location>
</feature>
<dbReference type="EMBL" id="MOAM01000015">
    <property type="protein sequence ID" value="ROL75517.1"/>
    <property type="molecule type" value="Genomic_DNA"/>
</dbReference>
<dbReference type="Proteomes" id="UP000285286">
    <property type="component" value="Unassembled WGS sequence"/>
</dbReference>
<evidence type="ECO:0000313" key="7">
    <source>
        <dbReference type="EMBL" id="ROL75517.1"/>
    </source>
</evidence>